<sequence length="124" mass="13803">MLIIGLDTVNQAIISGWINRVCRHDSRERAFVIGYSDAVSQAMNIWTNIVFYPTSSAPKFHLGFIISTIAAILMLFLPILGHLGTKWDTQQRLKAIEEEVGEASSSTDSVQLEVDHAVSDEKKQ</sequence>
<keyword evidence="2" id="KW-1185">Reference proteome</keyword>
<dbReference type="EMBL" id="BSXS01011238">
    <property type="protein sequence ID" value="GMF00029.1"/>
    <property type="molecule type" value="Genomic_DNA"/>
</dbReference>
<gene>
    <name evidence="1" type="ORF">Amon02_001089700</name>
</gene>
<accession>A0ACB5U314</accession>
<evidence type="ECO:0000313" key="2">
    <source>
        <dbReference type="Proteomes" id="UP001165064"/>
    </source>
</evidence>
<dbReference type="Proteomes" id="UP001165064">
    <property type="component" value="Unassembled WGS sequence"/>
</dbReference>
<evidence type="ECO:0000313" key="1">
    <source>
        <dbReference type="EMBL" id="GMF00029.1"/>
    </source>
</evidence>
<proteinExistence type="predicted"/>
<organism evidence="1 2">
    <name type="scientific">Ambrosiozyma monospora</name>
    <name type="common">Yeast</name>
    <name type="synonym">Endomycopsis monosporus</name>
    <dbReference type="NCBI Taxonomy" id="43982"/>
    <lineage>
        <taxon>Eukaryota</taxon>
        <taxon>Fungi</taxon>
        <taxon>Dikarya</taxon>
        <taxon>Ascomycota</taxon>
        <taxon>Saccharomycotina</taxon>
        <taxon>Pichiomycetes</taxon>
        <taxon>Pichiales</taxon>
        <taxon>Pichiaceae</taxon>
        <taxon>Ambrosiozyma</taxon>
    </lineage>
</organism>
<name>A0ACB5U314_AMBMO</name>
<reference evidence="1" key="1">
    <citation type="submission" date="2023-04" db="EMBL/GenBank/DDBJ databases">
        <title>Ambrosiozyma monospora NBRC 10751.</title>
        <authorList>
            <person name="Ichikawa N."/>
            <person name="Sato H."/>
            <person name="Tonouchi N."/>
        </authorList>
    </citation>
    <scope>NUCLEOTIDE SEQUENCE</scope>
    <source>
        <strain evidence="1">NBRC 10751</strain>
    </source>
</reference>
<protein>
    <submittedName>
        <fullName evidence="1">Unnamed protein product</fullName>
    </submittedName>
</protein>
<comment type="caution">
    <text evidence="1">The sequence shown here is derived from an EMBL/GenBank/DDBJ whole genome shotgun (WGS) entry which is preliminary data.</text>
</comment>